<dbReference type="SUPFAM" id="SSF53474">
    <property type="entry name" value="alpha/beta-Hydrolases"/>
    <property type="match status" value="1"/>
</dbReference>
<keyword evidence="2" id="KW-0378">Hydrolase</keyword>
<evidence type="ECO:0000313" key="3">
    <source>
        <dbReference type="Proteomes" id="UP000254000"/>
    </source>
</evidence>
<reference evidence="2 3" key="1">
    <citation type="journal article" date="2018" name="Elife">
        <title>Discovery and characterization of a prevalent human gut bacterial enzyme sufficient for the inactivation of a family of plant toxins.</title>
        <authorList>
            <person name="Koppel N."/>
            <person name="Bisanz J.E."/>
            <person name="Pandelia M.E."/>
            <person name="Turnbaugh P.J."/>
            <person name="Balskus E.P."/>
        </authorList>
    </citation>
    <scope>NUCLEOTIDE SEQUENCE [LARGE SCALE GENOMIC DNA]</scope>
    <source>
        <strain evidence="2 3">3C</strain>
    </source>
</reference>
<dbReference type="AlphaFoldDB" id="A0A369M7Q2"/>
<dbReference type="Pfam" id="PF12146">
    <property type="entry name" value="Hydrolase_4"/>
    <property type="match status" value="1"/>
</dbReference>
<gene>
    <name evidence="2" type="ORF">C1877_04585</name>
</gene>
<protein>
    <submittedName>
        <fullName evidence="2">Alpha/beta hydrolase</fullName>
    </submittedName>
</protein>
<keyword evidence="3" id="KW-1185">Reference proteome</keyword>
<proteinExistence type="predicted"/>
<dbReference type="GO" id="GO:0016787">
    <property type="term" value="F:hydrolase activity"/>
    <property type="evidence" value="ECO:0007669"/>
    <property type="project" value="UniProtKB-KW"/>
</dbReference>
<organism evidence="2 3">
    <name type="scientific">Gordonibacter pamelaeae</name>
    <dbReference type="NCBI Taxonomy" id="471189"/>
    <lineage>
        <taxon>Bacteria</taxon>
        <taxon>Bacillati</taxon>
        <taxon>Actinomycetota</taxon>
        <taxon>Coriobacteriia</taxon>
        <taxon>Eggerthellales</taxon>
        <taxon>Eggerthellaceae</taxon>
        <taxon>Gordonibacter</taxon>
    </lineage>
</organism>
<dbReference type="OrthoDB" id="9806902at2"/>
<dbReference type="PANTHER" id="PTHR11614">
    <property type="entry name" value="PHOSPHOLIPASE-RELATED"/>
    <property type="match status" value="1"/>
</dbReference>
<evidence type="ECO:0000313" key="2">
    <source>
        <dbReference type="EMBL" id="RDB66458.1"/>
    </source>
</evidence>
<dbReference type="InterPro" id="IPR029058">
    <property type="entry name" value="AB_hydrolase_fold"/>
</dbReference>
<dbReference type="GeneID" id="78358988"/>
<evidence type="ECO:0000259" key="1">
    <source>
        <dbReference type="Pfam" id="PF12146"/>
    </source>
</evidence>
<comment type="caution">
    <text evidence="2">The sequence shown here is derived from an EMBL/GenBank/DDBJ whole genome shotgun (WGS) entry which is preliminary data.</text>
</comment>
<dbReference type="InterPro" id="IPR051044">
    <property type="entry name" value="MAG_DAG_Lipase"/>
</dbReference>
<name>A0A369M7Q2_9ACTN</name>
<dbReference type="Gene3D" id="3.40.50.1820">
    <property type="entry name" value="alpha/beta hydrolase"/>
    <property type="match status" value="1"/>
</dbReference>
<sequence>MAATVSTAPIGFRSHDGTSQIRGLIWAPERPAGTRAPAPRGVVQIVHGMSEHLGRYDGFARYLVGRGFTVCASDHVGHGKSVPGPEKLGCLPAQGGKDVLIEDVHELRRTVAARYSRQAPYILFGHSMGSFVVRAYLARHAEGLAAAVICGTGTQPLALSKAGSFLARRIAASKGEDYRSAFLDGLGAGAFAKQIENARTPFDWLSTDPEVVDAYIADEMCGAMFSAGGYATLTDLTGEVVTRACAAKVPHDLPVLFVAGAEDPVGGCGKGVHAAAELLRGAGVRRVDEVLYPGMRHEILNEPGRAQVYADIAQWMEEHACEKPTS</sequence>
<dbReference type="Proteomes" id="UP000254000">
    <property type="component" value="Unassembled WGS sequence"/>
</dbReference>
<feature type="domain" description="Serine aminopeptidase S33" evidence="1">
    <location>
        <begin position="38"/>
        <end position="303"/>
    </location>
</feature>
<dbReference type="RefSeq" id="WP_114568494.1">
    <property type="nucleotide sequence ID" value="NZ_CABMMS010000002.1"/>
</dbReference>
<dbReference type="InterPro" id="IPR022742">
    <property type="entry name" value="Hydrolase_4"/>
</dbReference>
<dbReference type="EMBL" id="PPTS01000002">
    <property type="protein sequence ID" value="RDB66458.1"/>
    <property type="molecule type" value="Genomic_DNA"/>
</dbReference>
<accession>A0A369M7Q2</accession>